<keyword evidence="4 9" id="KW-0812">Transmembrane</keyword>
<dbReference type="GO" id="GO:1990542">
    <property type="term" value="P:mitochondrial transmembrane transport"/>
    <property type="evidence" value="ECO:0007669"/>
    <property type="project" value="TreeGrafter"/>
</dbReference>
<evidence type="ECO:0000256" key="8">
    <source>
        <dbReference type="ARBA" id="ARBA00023136"/>
    </source>
</evidence>
<sequence length="315" mass="34633">MDINLQFWRSEGQSFLRRIYHWMNVLDPVSLLSSNGEIEKARSLLVGTEQPNEKEVQDAWKLSLSSVHSDTGAILPTIFRSPAFLPVAAPLVIGSLLPHKGVKPAFFWQFLLQSYSAGFNYTNRNATSNKEHKATLKQILLVVGAVTYATCAGVIPQFAANRYGLRNPSVQVFLRSVLPVPLAALLAAYNVVIVRAEEFENGIQVFDSSGKAVGISQKAGSQAVNETAVSRAALMGTTAALPSLLVFLLQRTRLSLRNPLLVAPFRHISTALALGLMLPVSFSLFPQLGTIRKEKLENELQTTTTDEQLFYHRGL</sequence>
<evidence type="ECO:0000256" key="4">
    <source>
        <dbReference type="ARBA" id="ARBA00022692"/>
    </source>
</evidence>
<protein>
    <recommendedName>
        <fullName evidence="12">Sideroflexin-4</fullName>
    </recommendedName>
</protein>
<comment type="caution">
    <text evidence="10">The sequence shown here is derived from an EMBL/GenBank/DDBJ whole genome shotgun (WGS) entry which is preliminary data.</text>
</comment>
<proteinExistence type="inferred from homology"/>
<dbReference type="Proteomes" id="UP000829720">
    <property type="component" value="Unassembled WGS sequence"/>
</dbReference>
<keyword evidence="8 9" id="KW-0472">Membrane</keyword>
<dbReference type="AlphaFoldDB" id="A0A8T3DH06"/>
<dbReference type="EMBL" id="JAERUA010000010">
    <property type="protein sequence ID" value="KAI1894707.1"/>
    <property type="molecule type" value="Genomic_DNA"/>
</dbReference>
<evidence type="ECO:0000256" key="3">
    <source>
        <dbReference type="ARBA" id="ARBA00022448"/>
    </source>
</evidence>
<comment type="subcellular location">
    <subcellularLocation>
        <location evidence="1">Mitochondrion membrane</location>
        <topology evidence="1">Multi-pass membrane protein</topology>
    </subcellularLocation>
</comment>
<feature type="transmembrane region" description="Helical" evidence="9">
    <location>
        <begin position="139"/>
        <end position="160"/>
    </location>
</feature>
<gene>
    <name evidence="10" type="ORF">AGOR_G00118520</name>
</gene>
<feature type="transmembrane region" description="Helical" evidence="9">
    <location>
        <begin position="172"/>
        <end position="192"/>
    </location>
</feature>
<feature type="transmembrane region" description="Helical" evidence="9">
    <location>
        <begin position="268"/>
        <end position="285"/>
    </location>
</feature>
<keyword evidence="6 9" id="KW-1133">Transmembrane helix</keyword>
<reference evidence="10" key="1">
    <citation type="submission" date="2021-01" db="EMBL/GenBank/DDBJ databases">
        <authorList>
            <person name="Zahm M."/>
            <person name="Roques C."/>
            <person name="Cabau C."/>
            <person name="Klopp C."/>
            <person name="Donnadieu C."/>
            <person name="Jouanno E."/>
            <person name="Lampietro C."/>
            <person name="Louis A."/>
            <person name="Herpin A."/>
            <person name="Echchiki A."/>
            <person name="Berthelot C."/>
            <person name="Parey E."/>
            <person name="Roest-Crollius H."/>
            <person name="Braasch I."/>
            <person name="Postlethwait J."/>
            <person name="Bobe J."/>
            <person name="Montfort J."/>
            <person name="Bouchez O."/>
            <person name="Begum T."/>
            <person name="Mejri S."/>
            <person name="Adams A."/>
            <person name="Chen W.-J."/>
            <person name="Guiguen Y."/>
        </authorList>
    </citation>
    <scope>NUCLEOTIDE SEQUENCE</scope>
    <source>
        <tissue evidence="10">Blood</tissue>
    </source>
</reference>
<dbReference type="GO" id="GO:0015075">
    <property type="term" value="F:monoatomic ion transmembrane transporter activity"/>
    <property type="evidence" value="ECO:0007669"/>
    <property type="project" value="InterPro"/>
</dbReference>
<evidence type="ECO:0000256" key="5">
    <source>
        <dbReference type="ARBA" id="ARBA00022970"/>
    </source>
</evidence>
<evidence type="ECO:0000256" key="7">
    <source>
        <dbReference type="ARBA" id="ARBA00023128"/>
    </source>
</evidence>
<feature type="transmembrane region" description="Helical" evidence="9">
    <location>
        <begin position="228"/>
        <end position="248"/>
    </location>
</feature>
<evidence type="ECO:0000256" key="2">
    <source>
        <dbReference type="ARBA" id="ARBA00005974"/>
    </source>
</evidence>
<dbReference type="PANTHER" id="PTHR11153">
    <property type="entry name" value="SIDEROFLEXIN"/>
    <property type="match status" value="1"/>
</dbReference>
<evidence type="ECO:0000256" key="6">
    <source>
        <dbReference type="ARBA" id="ARBA00022989"/>
    </source>
</evidence>
<keyword evidence="5" id="KW-0029">Amino-acid transport</keyword>
<keyword evidence="3" id="KW-0813">Transport</keyword>
<evidence type="ECO:0000256" key="9">
    <source>
        <dbReference type="SAM" id="Phobius"/>
    </source>
</evidence>
<accession>A0A8T3DH06</accession>
<name>A0A8T3DH06_9TELE</name>
<organism evidence="10 11">
    <name type="scientific">Albula goreensis</name>
    <dbReference type="NCBI Taxonomy" id="1534307"/>
    <lineage>
        <taxon>Eukaryota</taxon>
        <taxon>Metazoa</taxon>
        <taxon>Chordata</taxon>
        <taxon>Craniata</taxon>
        <taxon>Vertebrata</taxon>
        <taxon>Euteleostomi</taxon>
        <taxon>Actinopterygii</taxon>
        <taxon>Neopterygii</taxon>
        <taxon>Teleostei</taxon>
        <taxon>Albuliformes</taxon>
        <taxon>Albulidae</taxon>
        <taxon>Albula</taxon>
    </lineage>
</organism>
<dbReference type="GO" id="GO:0005743">
    <property type="term" value="C:mitochondrial inner membrane"/>
    <property type="evidence" value="ECO:0007669"/>
    <property type="project" value="TreeGrafter"/>
</dbReference>
<dbReference type="GO" id="GO:0006865">
    <property type="term" value="P:amino acid transport"/>
    <property type="evidence" value="ECO:0007669"/>
    <property type="project" value="UniProtKB-KW"/>
</dbReference>
<dbReference type="PANTHER" id="PTHR11153:SF3">
    <property type="entry name" value="SIDEROFLEXIN-4"/>
    <property type="match status" value="1"/>
</dbReference>
<evidence type="ECO:0000313" key="10">
    <source>
        <dbReference type="EMBL" id="KAI1894707.1"/>
    </source>
</evidence>
<keyword evidence="11" id="KW-1185">Reference proteome</keyword>
<dbReference type="OrthoDB" id="6608471at2759"/>
<dbReference type="Pfam" id="PF03820">
    <property type="entry name" value="SFXNs"/>
    <property type="match status" value="1"/>
</dbReference>
<dbReference type="InterPro" id="IPR004686">
    <property type="entry name" value="Mtc"/>
</dbReference>
<comment type="similarity">
    <text evidence="2">Belongs to the sideroflexin family.</text>
</comment>
<evidence type="ECO:0000313" key="11">
    <source>
        <dbReference type="Proteomes" id="UP000829720"/>
    </source>
</evidence>
<evidence type="ECO:0008006" key="12">
    <source>
        <dbReference type="Google" id="ProtNLM"/>
    </source>
</evidence>
<keyword evidence="7" id="KW-0496">Mitochondrion</keyword>
<evidence type="ECO:0000256" key="1">
    <source>
        <dbReference type="ARBA" id="ARBA00004225"/>
    </source>
</evidence>